<evidence type="ECO:0000313" key="11">
    <source>
        <dbReference type="EMBL" id="KQK28579.1"/>
    </source>
</evidence>
<feature type="transmembrane region" description="Helical" evidence="9">
    <location>
        <begin position="79"/>
        <end position="99"/>
    </location>
</feature>
<dbReference type="PANTHER" id="PTHR35011">
    <property type="entry name" value="2,3-DIKETO-L-GULONATE TRAP TRANSPORTER SMALL PERMEASE PROTEIN YIAM"/>
    <property type="match status" value="1"/>
</dbReference>
<dbReference type="InterPro" id="IPR007387">
    <property type="entry name" value="TRAP_DctQ"/>
</dbReference>
<evidence type="ECO:0000256" key="8">
    <source>
        <dbReference type="ARBA" id="ARBA00038436"/>
    </source>
</evidence>
<keyword evidence="4 9" id="KW-0997">Cell inner membrane</keyword>
<keyword evidence="6 9" id="KW-1133">Transmembrane helix</keyword>
<dbReference type="STRING" id="53254.SAMN05660750_04636"/>
<protein>
    <recommendedName>
        <fullName evidence="9">TRAP transporter small permease protein</fullName>
    </recommendedName>
</protein>
<dbReference type="EMBL" id="FUYX01000018">
    <property type="protein sequence ID" value="SKC13924.1"/>
    <property type="molecule type" value="Genomic_DNA"/>
</dbReference>
<keyword evidence="13" id="KW-1185">Reference proteome</keyword>
<dbReference type="InterPro" id="IPR055348">
    <property type="entry name" value="DctQ"/>
</dbReference>
<dbReference type="Proteomes" id="UP000190130">
    <property type="component" value="Unassembled WGS sequence"/>
</dbReference>
<feature type="transmembrane region" description="Helical" evidence="9">
    <location>
        <begin position="6"/>
        <end position="29"/>
    </location>
</feature>
<evidence type="ECO:0000256" key="9">
    <source>
        <dbReference type="RuleBase" id="RU369079"/>
    </source>
</evidence>
<evidence type="ECO:0000313" key="13">
    <source>
        <dbReference type="Proteomes" id="UP000051562"/>
    </source>
</evidence>
<evidence type="ECO:0000313" key="14">
    <source>
        <dbReference type="Proteomes" id="UP000190130"/>
    </source>
</evidence>
<keyword evidence="3" id="KW-1003">Cell membrane</keyword>
<keyword evidence="7 9" id="KW-0472">Membrane</keyword>
<feature type="transmembrane region" description="Helical" evidence="9">
    <location>
        <begin position="36"/>
        <end position="59"/>
    </location>
</feature>
<evidence type="ECO:0000256" key="2">
    <source>
        <dbReference type="ARBA" id="ARBA00022448"/>
    </source>
</evidence>
<comment type="subcellular location">
    <subcellularLocation>
        <location evidence="1 9">Cell inner membrane</location>
        <topology evidence="1 9">Multi-pass membrane protein</topology>
    </subcellularLocation>
</comment>
<feature type="domain" description="Tripartite ATP-independent periplasmic transporters DctQ component" evidence="10">
    <location>
        <begin position="19"/>
        <end position="138"/>
    </location>
</feature>
<gene>
    <name evidence="11" type="ORF">ARD30_06635</name>
    <name evidence="12" type="ORF">SAMN05660750_04636</name>
</gene>
<evidence type="ECO:0000256" key="5">
    <source>
        <dbReference type="ARBA" id="ARBA00022692"/>
    </source>
</evidence>
<dbReference type="Pfam" id="PF04290">
    <property type="entry name" value="DctQ"/>
    <property type="match status" value="1"/>
</dbReference>
<evidence type="ECO:0000256" key="6">
    <source>
        <dbReference type="ARBA" id="ARBA00022989"/>
    </source>
</evidence>
<feature type="transmembrane region" description="Helical" evidence="9">
    <location>
        <begin position="120"/>
        <end position="140"/>
    </location>
</feature>
<reference evidence="11 13" key="1">
    <citation type="submission" date="2015-10" db="EMBL/GenBank/DDBJ databases">
        <title>Draft genome of Bosea thiooxidans.</title>
        <authorList>
            <person name="Wang X."/>
        </authorList>
    </citation>
    <scope>NUCLEOTIDE SEQUENCE [LARGE SCALE GENOMIC DNA]</scope>
    <source>
        <strain evidence="11 13">CGMCC 9174</strain>
    </source>
</reference>
<reference evidence="12 14" key="2">
    <citation type="submission" date="2017-02" db="EMBL/GenBank/DDBJ databases">
        <authorList>
            <person name="Peterson S.W."/>
        </authorList>
    </citation>
    <scope>NUCLEOTIDE SEQUENCE [LARGE SCALE GENOMIC DNA]</scope>
    <source>
        <strain evidence="12 14">DSM 9653</strain>
    </source>
</reference>
<proteinExistence type="inferred from homology"/>
<comment type="subunit">
    <text evidence="9">The complex comprises the extracytoplasmic solute receptor protein and the two transmembrane proteins.</text>
</comment>
<organism evidence="11 13">
    <name type="scientific">Bosea thiooxidans</name>
    <dbReference type="NCBI Taxonomy" id="53254"/>
    <lineage>
        <taxon>Bacteria</taxon>
        <taxon>Pseudomonadati</taxon>
        <taxon>Pseudomonadota</taxon>
        <taxon>Alphaproteobacteria</taxon>
        <taxon>Hyphomicrobiales</taxon>
        <taxon>Boseaceae</taxon>
        <taxon>Bosea</taxon>
    </lineage>
</organism>
<accession>A0A0Q3KFI5</accession>
<dbReference type="GO" id="GO:0005886">
    <property type="term" value="C:plasma membrane"/>
    <property type="evidence" value="ECO:0007669"/>
    <property type="project" value="UniProtKB-SubCell"/>
</dbReference>
<evidence type="ECO:0000259" key="10">
    <source>
        <dbReference type="Pfam" id="PF04290"/>
    </source>
</evidence>
<dbReference type="Proteomes" id="UP000051562">
    <property type="component" value="Unassembled WGS sequence"/>
</dbReference>
<evidence type="ECO:0000256" key="3">
    <source>
        <dbReference type="ARBA" id="ARBA00022475"/>
    </source>
</evidence>
<comment type="function">
    <text evidence="9">Part of the tripartite ATP-independent periplasmic (TRAP) transport system.</text>
</comment>
<dbReference type="RefSeq" id="WP_055730103.1">
    <property type="nucleotide sequence ID" value="NZ_FUYX01000018.1"/>
</dbReference>
<name>A0A0Q3KFI5_9HYPH</name>
<evidence type="ECO:0000256" key="7">
    <source>
        <dbReference type="ARBA" id="ARBA00023136"/>
    </source>
</evidence>
<keyword evidence="5 9" id="KW-0812">Transmembrane</keyword>
<dbReference type="AlphaFoldDB" id="A0A0Q3KFI5"/>
<dbReference type="PANTHER" id="PTHR35011:SF2">
    <property type="entry name" value="2,3-DIKETO-L-GULONATE TRAP TRANSPORTER SMALL PERMEASE PROTEIN YIAM"/>
    <property type="match status" value="1"/>
</dbReference>
<keyword evidence="2 9" id="KW-0813">Transport</keyword>
<comment type="similarity">
    <text evidence="8 9">Belongs to the TRAP transporter small permease family.</text>
</comment>
<sequence>MHILATAYRALLIALVALIVAIVAIAVVFRYVLNTPLIFSFDLATILFVWLVFLGLAPAAHEGSHMAVDLFTALLPEGIAKVLALVVRLLMIAIALFLIRHSWDLAMRTRMEIASMRISMIWVYMAMPVGFAVFAAYEAWALAMSAVGRPIGRHAQ</sequence>
<dbReference type="EMBL" id="LMAR01000067">
    <property type="protein sequence ID" value="KQK28579.1"/>
    <property type="molecule type" value="Genomic_DNA"/>
</dbReference>
<evidence type="ECO:0000313" key="12">
    <source>
        <dbReference type="EMBL" id="SKC13924.1"/>
    </source>
</evidence>
<evidence type="ECO:0000256" key="4">
    <source>
        <dbReference type="ARBA" id="ARBA00022519"/>
    </source>
</evidence>
<evidence type="ECO:0000256" key="1">
    <source>
        <dbReference type="ARBA" id="ARBA00004429"/>
    </source>
</evidence>
<dbReference type="GO" id="GO:0022857">
    <property type="term" value="F:transmembrane transporter activity"/>
    <property type="evidence" value="ECO:0007669"/>
    <property type="project" value="UniProtKB-UniRule"/>
</dbReference>
<dbReference type="GO" id="GO:0015740">
    <property type="term" value="P:C4-dicarboxylate transport"/>
    <property type="evidence" value="ECO:0007669"/>
    <property type="project" value="TreeGrafter"/>
</dbReference>